<dbReference type="InterPro" id="IPR052918">
    <property type="entry name" value="Motility_Chemotaxis_Reg"/>
</dbReference>
<proteinExistence type="predicted"/>
<keyword evidence="1" id="KW-0732">Signal</keyword>
<name>A0ABY7LUZ2_9BACT</name>
<dbReference type="PANTHER" id="PTHR35580:SF1">
    <property type="entry name" value="PHYTASE-LIKE DOMAIN-CONTAINING PROTEIN"/>
    <property type="match status" value="1"/>
</dbReference>
<evidence type="ECO:0000256" key="1">
    <source>
        <dbReference type="SAM" id="SignalP"/>
    </source>
</evidence>
<organism evidence="2 3">
    <name type="scientific">Hymenobacter canadensis</name>
    <dbReference type="NCBI Taxonomy" id="2999067"/>
    <lineage>
        <taxon>Bacteria</taxon>
        <taxon>Pseudomonadati</taxon>
        <taxon>Bacteroidota</taxon>
        <taxon>Cytophagia</taxon>
        <taxon>Cytophagales</taxon>
        <taxon>Hymenobacteraceae</taxon>
        <taxon>Hymenobacter</taxon>
    </lineage>
</organism>
<evidence type="ECO:0000313" key="2">
    <source>
        <dbReference type="EMBL" id="WBA44210.1"/>
    </source>
</evidence>
<gene>
    <name evidence="2" type="ORF">O3303_20190</name>
</gene>
<dbReference type="InterPro" id="IPR011042">
    <property type="entry name" value="6-blade_b-propeller_TolB-like"/>
</dbReference>
<dbReference type="EMBL" id="CP114768">
    <property type="protein sequence ID" value="WBA44210.1"/>
    <property type="molecule type" value="Genomic_DNA"/>
</dbReference>
<dbReference type="Gene3D" id="2.120.10.30">
    <property type="entry name" value="TolB, C-terminal domain"/>
    <property type="match status" value="1"/>
</dbReference>
<keyword evidence="3" id="KW-1185">Reference proteome</keyword>
<dbReference type="InterPro" id="IPR010620">
    <property type="entry name" value="SBBP_repeat"/>
</dbReference>
<evidence type="ECO:0000313" key="3">
    <source>
        <dbReference type="Proteomes" id="UP001211005"/>
    </source>
</evidence>
<feature type="chain" id="PRO_5045976131" evidence="1">
    <location>
        <begin position="26"/>
        <end position="527"/>
    </location>
</feature>
<reference evidence="2 3" key="1">
    <citation type="submission" date="2022-12" db="EMBL/GenBank/DDBJ databases">
        <title>Hymenobacter canadensis sp. nov. isolated from lake water of the Cambridge Bay, Canada.</title>
        <authorList>
            <person name="Kim W.H."/>
            <person name="Lee Y.M."/>
        </authorList>
    </citation>
    <scope>NUCLEOTIDE SEQUENCE [LARGE SCALE GENOMIC DNA]</scope>
    <source>
        <strain evidence="2 3">PAMC 29467</strain>
        <plasmid evidence="2 3">unnamed1</plasmid>
    </source>
</reference>
<protein>
    <submittedName>
        <fullName evidence="2">SBBP repeat-containing protein</fullName>
    </submittedName>
</protein>
<geneLocation type="plasmid" evidence="2 3">
    <name>unnamed1</name>
</geneLocation>
<dbReference type="Proteomes" id="UP001211005">
    <property type="component" value="Plasmid unnamed1"/>
</dbReference>
<feature type="signal peptide" evidence="1">
    <location>
        <begin position="1"/>
        <end position="25"/>
    </location>
</feature>
<keyword evidence="2" id="KW-0614">Plasmid</keyword>
<accession>A0ABY7LUZ2</accession>
<dbReference type="SUPFAM" id="SSF101898">
    <property type="entry name" value="NHL repeat"/>
    <property type="match status" value="1"/>
</dbReference>
<dbReference type="PANTHER" id="PTHR35580">
    <property type="entry name" value="CELL SURFACE GLYCOPROTEIN (S-LAYER PROTEIN)-LIKE PROTEIN"/>
    <property type="match status" value="1"/>
</dbReference>
<dbReference type="RefSeq" id="WP_269562237.1">
    <property type="nucleotide sequence ID" value="NZ_CP114768.1"/>
</dbReference>
<sequence>MPRIFHLVFTRFLAFCLLVSLPGYAQMPSGRWAQQLGGSGSDLGADVAVDDAGNVYVTGSLQYTAQIGSVTLSSPGGPYDNAYVAKFDAQGALVWARQALGNGLSSSGGGSVAVDGAGNVYVTGRFTGPLAFGLLSTRQSANGSDAFLVKFDNQGTAQWLQQADRPGGIGEGVAVSPTGDVCVAGVFAASPAGAAVFVHQYDAQGGLVWRQTAAGNSEVRATTAVALDATGNVFVAGNRATDVFLHKYSPLGALVWARSGGGPGRDGAGSLAVDASGNAYLAGYFLAQATFGGVGLASQGGGNDQDTFLVKYDPLGAVLWARSVGSEYHDVSGAVALDAGGNPYVSGDFRGTLVFGGTALPTAGSSDVFVAKFTPQGTPQWALRDGGPEAEYCRSLAVRGTGEPFVAGDFYFQRSSLAGQAFVGRGDGDAFVARLGSVLATRTADGLARTAVLGVYPNPARGEDAPQLLAPPRRTPQEVEVLNGLGQVVRRQTLPAGSQALVLHTAGLLPGAYVVRVAGVTGRLLID</sequence>
<dbReference type="Pfam" id="PF06739">
    <property type="entry name" value="SBBP"/>
    <property type="match status" value="2"/>
</dbReference>